<dbReference type="InterPro" id="IPR042526">
    <property type="entry name" value="Atg5_HR"/>
</dbReference>
<dbReference type="InterPro" id="IPR048318">
    <property type="entry name" value="ATG5_UblB"/>
</dbReference>
<comment type="similarity">
    <text evidence="1 5">Belongs to the ATG5 family.</text>
</comment>
<evidence type="ECO:0000256" key="5">
    <source>
        <dbReference type="RuleBase" id="RU361202"/>
    </source>
</evidence>
<evidence type="ECO:0000256" key="3">
    <source>
        <dbReference type="ARBA" id="ARBA00022843"/>
    </source>
</evidence>
<dbReference type="AlphaFoldDB" id="A0A068SFY6"/>
<dbReference type="Pfam" id="PF04106">
    <property type="entry name" value="ATG5_UblB"/>
    <property type="match status" value="1"/>
</dbReference>
<organism evidence="9 10">
    <name type="scientific">Lichtheimia corymbifera JMRC:FSU:9682</name>
    <dbReference type="NCBI Taxonomy" id="1263082"/>
    <lineage>
        <taxon>Eukaryota</taxon>
        <taxon>Fungi</taxon>
        <taxon>Fungi incertae sedis</taxon>
        <taxon>Mucoromycota</taxon>
        <taxon>Mucoromycotina</taxon>
        <taxon>Mucoromycetes</taxon>
        <taxon>Mucorales</taxon>
        <taxon>Lichtheimiaceae</taxon>
        <taxon>Lichtheimia</taxon>
    </lineage>
</organism>
<sequence>MLTIDDDVCRHVWNGKIAIQITLDPVEAAGKETEPIYIEALRFSYLPLITQKIYPIFAGLGLVANDNEGGEEEGKQVWYDFQGQPLKWHYPIGLLYDMHDPRPQLPWQITVHFENFPAGTLLRNPSVDTAQDMFMAMLKQADFLKHGTTKRVMNLSKNDQTQLWESLLSDRYEDFWKVNNHLVGVVENDLRYIPLRIYLPDGCPVIQEPVSYIEEGYERSLGQVLGEILPDIFPPSENEHTGYPIIHGVTLPLDTPIAWASLNLSYADHFLHLIVNKKT</sequence>
<evidence type="ECO:0000259" key="7">
    <source>
        <dbReference type="Pfam" id="PF20637"/>
    </source>
</evidence>
<dbReference type="InterPro" id="IPR048940">
    <property type="entry name" value="ATG5_HBR"/>
</dbReference>
<dbReference type="VEuPathDB" id="FungiDB:LCOR_10952.1"/>
<dbReference type="InterPro" id="IPR042527">
    <property type="entry name" value="Atg5_UblA_dom_sf"/>
</dbReference>
<evidence type="ECO:0000256" key="1">
    <source>
        <dbReference type="ARBA" id="ARBA00006910"/>
    </source>
</evidence>
<dbReference type="PANTHER" id="PTHR13040:SF2">
    <property type="entry name" value="AUTOPHAGY PROTEIN 5"/>
    <property type="match status" value="1"/>
</dbReference>
<dbReference type="STRING" id="1263082.A0A068SFY6"/>
<keyword evidence="10" id="KW-1185">Reference proteome</keyword>
<evidence type="ECO:0000313" key="10">
    <source>
        <dbReference type="Proteomes" id="UP000027586"/>
    </source>
</evidence>
<dbReference type="EMBL" id="CBTN010000084">
    <property type="protein sequence ID" value="CDH60161.1"/>
    <property type="molecule type" value="Genomic_DNA"/>
</dbReference>
<dbReference type="Gene3D" id="3.10.20.620">
    <property type="match status" value="1"/>
</dbReference>
<comment type="subunit">
    <text evidence="5">Conjugated with ATG12.</text>
</comment>
<keyword evidence="2 5" id="KW-1017">Isopeptide bond</keyword>
<dbReference type="GO" id="GO:0034274">
    <property type="term" value="C:Atg12-Atg5-Atg16 complex"/>
    <property type="evidence" value="ECO:0007669"/>
    <property type="project" value="TreeGrafter"/>
</dbReference>
<dbReference type="GO" id="GO:0034727">
    <property type="term" value="P:piecemeal microautophagy of the nucleus"/>
    <property type="evidence" value="ECO:0007669"/>
    <property type="project" value="TreeGrafter"/>
</dbReference>
<comment type="subcellular location">
    <subcellularLocation>
        <location evidence="5">Preautophagosomal structure membrane</location>
        <topology evidence="5">Peripheral membrane protein</topology>
    </subcellularLocation>
</comment>
<comment type="function">
    <text evidence="5">Involved in cytoplasm to vacuole transport (Cvt) and autophagic vesicle formation.</text>
</comment>
<keyword evidence="3 5" id="KW-0832">Ubl conjugation</keyword>
<dbReference type="GO" id="GO:0005776">
    <property type="term" value="C:autophagosome"/>
    <property type="evidence" value="ECO:0007669"/>
    <property type="project" value="TreeGrafter"/>
</dbReference>
<evidence type="ECO:0000259" key="6">
    <source>
        <dbReference type="Pfam" id="PF04106"/>
    </source>
</evidence>
<reference evidence="9" key="1">
    <citation type="submission" date="2013-08" db="EMBL/GenBank/DDBJ databases">
        <title>Gene expansion shapes genome architecture in the human pathogen Lichtheimia corymbifera: an evolutionary genomics analysis in the ancient terrestrial Mucorales (Mucoromycotina).</title>
        <authorList>
            <person name="Schwartze V.U."/>
            <person name="Winter S."/>
            <person name="Shelest E."/>
            <person name="Marcet-Houben M."/>
            <person name="Horn F."/>
            <person name="Wehner S."/>
            <person name="Hoffmann K."/>
            <person name="Riege K."/>
            <person name="Sammeth M."/>
            <person name="Nowrousian M."/>
            <person name="Valiante V."/>
            <person name="Linde J."/>
            <person name="Jacobsen I.D."/>
            <person name="Marz M."/>
            <person name="Brakhage A.A."/>
            <person name="Gabaldon T."/>
            <person name="Bocker S."/>
            <person name="Voigt K."/>
        </authorList>
    </citation>
    <scope>NUCLEOTIDE SEQUENCE [LARGE SCALE GENOMIC DNA]</scope>
    <source>
        <strain evidence="9">FSU 9682</strain>
    </source>
</reference>
<dbReference type="GO" id="GO:0000422">
    <property type="term" value="P:autophagy of mitochondrion"/>
    <property type="evidence" value="ECO:0007669"/>
    <property type="project" value="TreeGrafter"/>
</dbReference>
<dbReference type="Gene3D" id="1.10.246.190">
    <property type="entry name" value="Autophagy protein Apg5, helix rich domain"/>
    <property type="match status" value="1"/>
</dbReference>
<evidence type="ECO:0000259" key="8">
    <source>
        <dbReference type="Pfam" id="PF20638"/>
    </source>
</evidence>
<feature type="domain" description="Autophagy protein ATG5 alpha-helical bundle region" evidence="7">
    <location>
        <begin position="128"/>
        <end position="183"/>
    </location>
</feature>
<keyword evidence="5" id="KW-0813">Transport</keyword>
<dbReference type="Gene3D" id="3.10.20.90">
    <property type="entry name" value="Phosphatidylinositol 3-kinase Catalytic Subunit, Chain A, domain 1"/>
    <property type="match status" value="1"/>
</dbReference>
<dbReference type="Proteomes" id="UP000027586">
    <property type="component" value="Unassembled WGS sequence"/>
</dbReference>
<dbReference type="PANTHER" id="PTHR13040">
    <property type="entry name" value="AUTOPHAGY PROTEIN 5"/>
    <property type="match status" value="1"/>
</dbReference>
<keyword evidence="5" id="KW-0472">Membrane</keyword>
<dbReference type="GO" id="GO:0034045">
    <property type="term" value="C:phagophore assembly site membrane"/>
    <property type="evidence" value="ECO:0007669"/>
    <property type="project" value="UniProtKB-SubCell"/>
</dbReference>
<dbReference type="GO" id="GO:0044233">
    <property type="term" value="C:mitochondria-associated endoplasmic reticulum membrane contact site"/>
    <property type="evidence" value="ECO:0007669"/>
    <property type="project" value="TreeGrafter"/>
</dbReference>
<gene>
    <name evidence="9" type="ORF">LCOR_10952.1</name>
</gene>
<evidence type="ECO:0000256" key="2">
    <source>
        <dbReference type="ARBA" id="ARBA00022499"/>
    </source>
</evidence>
<name>A0A068SFY6_9FUNG</name>
<dbReference type="InterPro" id="IPR007239">
    <property type="entry name" value="Atg5"/>
</dbReference>
<proteinExistence type="inferred from homology"/>
<dbReference type="GO" id="GO:0061908">
    <property type="term" value="C:phagophore"/>
    <property type="evidence" value="ECO:0007669"/>
    <property type="project" value="TreeGrafter"/>
</dbReference>
<evidence type="ECO:0000313" key="9">
    <source>
        <dbReference type="EMBL" id="CDH60161.1"/>
    </source>
</evidence>
<dbReference type="InterPro" id="IPR048939">
    <property type="entry name" value="ATG5_UblA"/>
</dbReference>
<evidence type="ECO:0000256" key="4">
    <source>
        <dbReference type="ARBA" id="ARBA00023006"/>
    </source>
</evidence>
<accession>A0A068SFY6</accession>
<comment type="caution">
    <text evidence="9">The sequence shown here is derived from an EMBL/GenBank/DDBJ whole genome shotgun (WGS) entry which is preliminary data.</text>
</comment>
<dbReference type="Pfam" id="PF20637">
    <property type="entry name" value="ATG5_HBR"/>
    <property type="match status" value="1"/>
</dbReference>
<keyword evidence="4 5" id="KW-0072">Autophagy</keyword>
<feature type="domain" description="Autophagy protein ATG5 UblA" evidence="8">
    <location>
        <begin position="12"/>
        <end position="113"/>
    </location>
</feature>
<dbReference type="GO" id="GO:0006995">
    <property type="term" value="P:cellular response to nitrogen starvation"/>
    <property type="evidence" value="ECO:0007669"/>
    <property type="project" value="TreeGrafter"/>
</dbReference>
<protein>
    <recommendedName>
        <fullName evidence="5">Autophagy protein 5</fullName>
    </recommendedName>
</protein>
<dbReference type="GO" id="GO:0019776">
    <property type="term" value="F:Atg8-family ligase activity"/>
    <property type="evidence" value="ECO:0007669"/>
    <property type="project" value="TreeGrafter"/>
</dbReference>
<dbReference type="OrthoDB" id="272162at2759"/>
<dbReference type="Pfam" id="PF20638">
    <property type="entry name" value="ATG5_UblA"/>
    <property type="match status" value="1"/>
</dbReference>
<feature type="domain" description="Autophagy protein ATG5 UblB" evidence="6">
    <location>
        <begin position="192"/>
        <end position="275"/>
    </location>
</feature>